<keyword evidence="6" id="KW-0067">ATP-binding</keyword>
<evidence type="ECO:0000259" key="9">
    <source>
        <dbReference type="Pfam" id="PF00931"/>
    </source>
</evidence>
<protein>
    <submittedName>
        <fullName evidence="13">Uncharacterized protein</fullName>
    </submittedName>
</protein>
<keyword evidence="2" id="KW-0433">Leucine-rich repeat</keyword>
<dbReference type="InterPro" id="IPR058922">
    <property type="entry name" value="WHD_DRP"/>
</dbReference>
<evidence type="ECO:0000256" key="5">
    <source>
        <dbReference type="ARBA" id="ARBA00022821"/>
    </source>
</evidence>
<dbReference type="Pfam" id="PF23559">
    <property type="entry name" value="WHD_DRP"/>
    <property type="match status" value="1"/>
</dbReference>
<keyword evidence="7" id="KW-0175">Coiled coil</keyword>
<gene>
    <name evidence="13" type="ORF">URODEC1_LOCUS60300</name>
</gene>
<evidence type="ECO:0000256" key="1">
    <source>
        <dbReference type="ARBA" id="ARBA00008894"/>
    </source>
</evidence>
<evidence type="ECO:0000256" key="8">
    <source>
        <dbReference type="SAM" id="MobiDB-lite"/>
    </source>
</evidence>
<dbReference type="GO" id="GO:0002758">
    <property type="term" value="P:innate immune response-activating signaling pathway"/>
    <property type="evidence" value="ECO:0007669"/>
    <property type="project" value="UniProtKB-ARBA"/>
</dbReference>
<evidence type="ECO:0000256" key="3">
    <source>
        <dbReference type="ARBA" id="ARBA00022737"/>
    </source>
</evidence>
<dbReference type="InterPro" id="IPR003591">
    <property type="entry name" value="Leu-rich_rpt_typical-subtyp"/>
</dbReference>
<dbReference type="InterPro" id="IPR027417">
    <property type="entry name" value="P-loop_NTPase"/>
</dbReference>
<dbReference type="SMART" id="SM00369">
    <property type="entry name" value="LRR_TYP"/>
    <property type="match status" value="3"/>
</dbReference>
<dbReference type="Gene3D" id="3.80.10.10">
    <property type="entry name" value="Ribonuclease Inhibitor"/>
    <property type="match status" value="2"/>
</dbReference>
<dbReference type="GO" id="GO:0009626">
    <property type="term" value="P:plant-type hypersensitive response"/>
    <property type="evidence" value="ECO:0007669"/>
    <property type="project" value="UniProtKB-ARBA"/>
</dbReference>
<feature type="domain" description="Disease resistance protein winged helix" evidence="11">
    <location>
        <begin position="431"/>
        <end position="498"/>
    </location>
</feature>
<dbReference type="PANTHER" id="PTHR36766">
    <property type="entry name" value="PLANT BROAD-SPECTRUM MILDEW RESISTANCE PROTEIN RPW8"/>
    <property type="match status" value="1"/>
</dbReference>
<dbReference type="EMBL" id="OZ075134">
    <property type="protein sequence ID" value="CAL4990540.1"/>
    <property type="molecule type" value="Genomic_DNA"/>
</dbReference>
<dbReference type="Pfam" id="PF00931">
    <property type="entry name" value="NB-ARC"/>
    <property type="match status" value="1"/>
</dbReference>
<dbReference type="Pfam" id="PF18052">
    <property type="entry name" value="Rx_N"/>
    <property type="match status" value="1"/>
</dbReference>
<name>A0ABC9B197_9POAL</name>
<keyword evidence="4" id="KW-0547">Nucleotide-binding</keyword>
<evidence type="ECO:0000256" key="2">
    <source>
        <dbReference type="ARBA" id="ARBA00022614"/>
    </source>
</evidence>
<evidence type="ECO:0000256" key="7">
    <source>
        <dbReference type="ARBA" id="ARBA00023054"/>
    </source>
</evidence>
<dbReference type="Gene3D" id="1.10.8.430">
    <property type="entry name" value="Helical domain of apoptotic protease-activating factors"/>
    <property type="match status" value="1"/>
</dbReference>
<reference evidence="14" key="1">
    <citation type="submission" date="2024-06" db="EMBL/GenBank/DDBJ databases">
        <authorList>
            <person name="Ryan C."/>
        </authorList>
    </citation>
    <scope>NUCLEOTIDE SEQUENCE [LARGE SCALE GENOMIC DNA]</scope>
</reference>
<dbReference type="PANTHER" id="PTHR36766:SF70">
    <property type="entry name" value="DISEASE RESISTANCE PROTEIN RGA4"/>
    <property type="match status" value="1"/>
</dbReference>
<dbReference type="PRINTS" id="PR00364">
    <property type="entry name" value="DISEASERSIST"/>
</dbReference>
<evidence type="ECO:0000313" key="13">
    <source>
        <dbReference type="EMBL" id="CAL4990540.1"/>
    </source>
</evidence>
<dbReference type="InterPro" id="IPR042197">
    <property type="entry name" value="Apaf_helical"/>
</dbReference>
<comment type="similarity">
    <text evidence="1">Belongs to the disease resistance NB-LRR family.</text>
</comment>
<dbReference type="Pfam" id="PF23598">
    <property type="entry name" value="LRR_14"/>
    <property type="match status" value="1"/>
</dbReference>
<dbReference type="CDD" id="cd14798">
    <property type="entry name" value="RX-CC_like"/>
    <property type="match status" value="1"/>
</dbReference>
<dbReference type="Proteomes" id="UP001497457">
    <property type="component" value="Chromosome 24b"/>
</dbReference>
<dbReference type="InterPro" id="IPR038005">
    <property type="entry name" value="RX-like_CC"/>
</dbReference>
<dbReference type="InterPro" id="IPR002182">
    <property type="entry name" value="NB-ARC"/>
</dbReference>
<dbReference type="InterPro" id="IPR036388">
    <property type="entry name" value="WH-like_DNA-bd_sf"/>
</dbReference>
<reference evidence="13 14" key="2">
    <citation type="submission" date="2024-10" db="EMBL/GenBank/DDBJ databases">
        <authorList>
            <person name="Ryan C."/>
        </authorList>
    </citation>
    <scope>NUCLEOTIDE SEQUENCE [LARGE SCALE GENOMIC DNA]</scope>
</reference>
<dbReference type="GO" id="GO:0005524">
    <property type="term" value="F:ATP binding"/>
    <property type="evidence" value="ECO:0007669"/>
    <property type="project" value="UniProtKB-KW"/>
</dbReference>
<evidence type="ECO:0000259" key="10">
    <source>
        <dbReference type="Pfam" id="PF18052"/>
    </source>
</evidence>
<keyword evidence="14" id="KW-1185">Reference proteome</keyword>
<dbReference type="GO" id="GO:0042742">
    <property type="term" value="P:defense response to bacterium"/>
    <property type="evidence" value="ECO:0007669"/>
    <property type="project" value="UniProtKB-ARBA"/>
</dbReference>
<dbReference type="Gene3D" id="1.20.5.4130">
    <property type="match status" value="1"/>
</dbReference>
<feature type="domain" description="Disease resistance R13L4/SHOC-2-like LRR" evidence="12">
    <location>
        <begin position="564"/>
        <end position="852"/>
    </location>
</feature>
<evidence type="ECO:0000259" key="11">
    <source>
        <dbReference type="Pfam" id="PF23559"/>
    </source>
</evidence>
<evidence type="ECO:0000313" key="14">
    <source>
        <dbReference type="Proteomes" id="UP001497457"/>
    </source>
</evidence>
<dbReference type="AlphaFoldDB" id="A0ABC9B197"/>
<dbReference type="SUPFAM" id="SSF52058">
    <property type="entry name" value="L domain-like"/>
    <property type="match status" value="1"/>
</dbReference>
<dbReference type="InterPro" id="IPR055414">
    <property type="entry name" value="LRR_R13L4/SHOC2-like"/>
</dbReference>
<organism evidence="13 14">
    <name type="scientific">Urochloa decumbens</name>
    <dbReference type="NCBI Taxonomy" id="240449"/>
    <lineage>
        <taxon>Eukaryota</taxon>
        <taxon>Viridiplantae</taxon>
        <taxon>Streptophyta</taxon>
        <taxon>Embryophyta</taxon>
        <taxon>Tracheophyta</taxon>
        <taxon>Spermatophyta</taxon>
        <taxon>Magnoliopsida</taxon>
        <taxon>Liliopsida</taxon>
        <taxon>Poales</taxon>
        <taxon>Poaceae</taxon>
        <taxon>PACMAD clade</taxon>
        <taxon>Panicoideae</taxon>
        <taxon>Panicodae</taxon>
        <taxon>Paniceae</taxon>
        <taxon>Melinidinae</taxon>
        <taxon>Urochloa</taxon>
    </lineage>
</organism>
<keyword evidence="5" id="KW-0611">Plant defense</keyword>
<feature type="domain" description="Disease resistance N-terminal" evidence="10">
    <location>
        <begin position="8"/>
        <end position="90"/>
    </location>
</feature>
<evidence type="ECO:0000256" key="6">
    <source>
        <dbReference type="ARBA" id="ARBA00022840"/>
    </source>
</evidence>
<accession>A0ABC9B197</accession>
<keyword evidence="3" id="KW-0677">Repeat</keyword>
<dbReference type="Gene3D" id="3.40.50.300">
    <property type="entry name" value="P-loop containing nucleotide triphosphate hydrolases"/>
    <property type="match status" value="1"/>
</dbReference>
<sequence>MATIVDSFVGSFAKKLQDITVEEAISVLRVKRDLKELQRTVNHIQCFVNDAEKRRTEETEVNNWLGELKDVVYEADDIVDLARLEGTKLLAEHASSSSRRSAECSRFPLFTCLPTIRRRHEIAVRIRKFNTELEKVAKLGEMFLKLQRLQPTDEVSLIVRQMKTCELVEPNLVGKETFLACKRLVGLILQHKENKTYKIGIVGTGGVGKTTLAQNIYNHKKIKGTFSKQAWICVSQEYSEDTLLKEVLRNIGEDYKPDETVGELKRKLSVAVENKSLFLVLDDVWKHEAWTNLLRIPLNTVAAATILVTTRNDIVTRAIGVEDVHQVQLMPDDVGWELLWKSMNINEETKVQNLRSIGEEVVRMCGGLPLAIKVIASVLASKEKTENQWREVLKNSAWTMSNIPIELRGTLYLSYNDLPWHLKQCFVFCTLYPEDHSMSRDDLIRYWVAEGFVQEQEDQLLEDTANEYYNELIYRNLLHPDPRYPDYNWCKMHDLLRRLGQHLSRNEYFCGDLQPLEAKSLFKLRHISVVTDKDSIMLPNVNRENIRARTLLIRCSKSIIVEHAIFKRLPYIRVLDLTSSTIRVVPKCIGTLIHLRSLDLDGTDISNLPESICSLKYLQILNLQRCHALHSLPMAITELCSLRRLGLAGSPINQVPKGISELKSLNDLEGFPVGRGSDNSARTQDGWNLDELCPLMQLRKLHMIKLERASPSSADSLLVDQKFLKQFRLFCTKRTDEPYFEDDVINIERIFEKLIPPQSIEDISIVDFFGRRFPTWFDTCAHFPSLKYLFLIDCKSCVYLPAIGQLPNMTYMKIIGATAVTKIGPEFVGYGVGHPGSAEAVAFPKLETLVIGDMPNWEEWTFVVEEEEATAADKEGGEDGAAAKQKGEAPPSRMQLLPRLKKLQLVSCPKLRALPRQLGQETTSLKELFLRDADSIKVVEDLPFLSEILLIVRCDSLEKVLNLTQVTELRARSCPNLRRVEKLDRLQRLFLDEVMQEVSSLWVPRLQEQCQLFLVKTWISTIGDHDNIYSFLMVTKMPRVPYFEDGPVDFCYRMLYKDWGHTTFRMWLLSLCSRAFGKAYMLGLYKASLSGGFIDTLT</sequence>
<dbReference type="InterPro" id="IPR041118">
    <property type="entry name" value="Rx_N"/>
</dbReference>
<dbReference type="Gene3D" id="1.10.10.10">
    <property type="entry name" value="Winged helix-like DNA-binding domain superfamily/Winged helix DNA-binding domain"/>
    <property type="match status" value="1"/>
</dbReference>
<evidence type="ECO:0000259" key="12">
    <source>
        <dbReference type="Pfam" id="PF23598"/>
    </source>
</evidence>
<feature type="region of interest" description="Disordered" evidence="8">
    <location>
        <begin position="871"/>
        <end position="891"/>
    </location>
</feature>
<feature type="domain" description="NB-ARC" evidence="9">
    <location>
        <begin position="191"/>
        <end position="343"/>
    </location>
</feature>
<dbReference type="FunFam" id="1.10.10.10:FF:000322">
    <property type="entry name" value="Probable disease resistance protein At1g63360"/>
    <property type="match status" value="1"/>
</dbReference>
<proteinExistence type="inferred from homology"/>
<dbReference type="InterPro" id="IPR032675">
    <property type="entry name" value="LRR_dom_sf"/>
</dbReference>
<evidence type="ECO:0000256" key="4">
    <source>
        <dbReference type="ARBA" id="ARBA00022741"/>
    </source>
</evidence>
<dbReference type="SUPFAM" id="SSF52540">
    <property type="entry name" value="P-loop containing nucleoside triphosphate hydrolases"/>
    <property type="match status" value="1"/>
</dbReference>